<keyword evidence="1" id="KW-0812">Transmembrane</keyword>
<name>A0A4Z1K6H4_9HELO</name>
<keyword evidence="1" id="KW-0472">Membrane</keyword>
<evidence type="ECO:0000313" key="3">
    <source>
        <dbReference type="Proteomes" id="UP000297280"/>
    </source>
</evidence>
<protein>
    <submittedName>
        <fullName evidence="2">Uncharacterized protein</fullName>
    </submittedName>
</protein>
<dbReference type="AlphaFoldDB" id="A0A4Z1K6H4"/>
<feature type="transmembrane region" description="Helical" evidence="1">
    <location>
        <begin position="95"/>
        <end position="112"/>
    </location>
</feature>
<reference evidence="2 3" key="1">
    <citation type="submission" date="2017-12" db="EMBL/GenBank/DDBJ databases">
        <title>Comparative genomics of Botrytis spp.</title>
        <authorList>
            <person name="Valero-Jimenez C.A."/>
            <person name="Tapia P."/>
            <person name="Veloso J."/>
            <person name="Silva-Moreno E."/>
            <person name="Staats M."/>
            <person name="Valdes J.H."/>
            <person name="Van Kan J.A.L."/>
        </authorList>
    </citation>
    <scope>NUCLEOTIDE SEQUENCE [LARGE SCALE GENOMIC DNA]</scope>
    <source>
        <strain evidence="2 3">MUCL3349</strain>
    </source>
</reference>
<comment type="caution">
    <text evidence="2">The sequence shown here is derived from an EMBL/GenBank/DDBJ whole genome shotgun (WGS) entry which is preliminary data.</text>
</comment>
<feature type="transmembrane region" description="Helical" evidence="1">
    <location>
        <begin position="203"/>
        <end position="223"/>
    </location>
</feature>
<accession>A0A4Z1K6H4</accession>
<keyword evidence="3" id="KW-1185">Reference proteome</keyword>
<dbReference type="Proteomes" id="UP000297280">
    <property type="component" value="Unassembled WGS sequence"/>
</dbReference>
<proteinExistence type="predicted"/>
<dbReference type="EMBL" id="PQXO01001104">
    <property type="protein sequence ID" value="TGO81545.1"/>
    <property type="molecule type" value="Genomic_DNA"/>
</dbReference>
<sequence>MVGIEDFSGAPSCFATSPSFRLGNIHEKVYVVHTWYLYGIHWLVTRGTADTGLPEHRSMLGGRRSFDAQVVKSEAVPPHEPQRHVMLHGVDKQRYKLGVVLCVYNIVILGLLRRAQPLKSAAAPQCYRQYARLCIGQRKLRAFEIRYIHLYIVTARAAFHRYGYAAASWKACPSYIDALHGCPLFVRDARASARRSFRVGNKIWVVVLYCRVVYVLVTQVYIYSE</sequence>
<gene>
    <name evidence="2" type="ORF">BPOR_1110g00060</name>
</gene>
<keyword evidence="1" id="KW-1133">Transmembrane helix</keyword>
<organism evidence="2 3">
    <name type="scientific">Botrytis porri</name>
    <dbReference type="NCBI Taxonomy" id="87229"/>
    <lineage>
        <taxon>Eukaryota</taxon>
        <taxon>Fungi</taxon>
        <taxon>Dikarya</taxon>
        <taxon>Ascomycota</taxon>
        <taxon>Pezizomycotina</taxon>
        <taxon>Leotiomycetes</taxon>
        <taxon>Helotiales</taxon>
        <taxon>Sclerotiniaceae</taxon>
        <taxon>Botrytis</taxon>
    </lineage>
</organism>
<evidence type="ECO:0000256" key="1">
    <source>
        <dbReference type="SAM" id="Phobius"/>
    </source>
</evidence>
<evidence type="ECO:0000313" key="2">
    <source>
        <dbReference type="EMBL" id="TGO81545.1"/>
    </source>
</evidence>